<evidence type="ECO:0000313" key="1">
    <source>
        <dbReference type="EMBL" id="KAJ7040089.1"/>
    </source>
</evidence>
<dbReference type="EMBL" id="JARJCM010000023">
    <property type="protein sequence ID" value="KAJ7040089.1"/>
    <property type="molecule type" value="Genomic_DNA"/>
</dbReference>
<accession>A0AAD6XCC5</accession>
<sequence length="115" mass="13662">MPTTIRFHSHEAEFASYILEDCKSGLAADRKFGRDQFSVAHLTPWFTQAFEDNLGVAQHRLELVRRRFAEMEDKEEIRQLLNKWSSEGYSFLVIEYLQERFLTPPPYSTRVTFER</sequence>
<dbReference type="AlphaFoldDB" id="A0AAD6XCC5"/>
<proteinExistence type="predicted"/>
<evidence type="ECO:0000313" key="2">
    <source>
        <dbReference type="Proteomes" id="UP001218188"/>
    </source>
</evidence>
<keyword evidence="2" id="KW-1185">Reference proteome</keyword>
<protein>
    <submittedName>
        <fullName evidence="1">Uncharacterized protein</fullName>
    </submittedName>
</protein>
<dbReference type="Proteomes" id="UP001218188">
    <property type="component" value="Unassembled WGS sequence"/>
</dbReference>
<organism evidence="1 2">
    <name type="scientific">Mycena alexandri</name>
    <dbReference type="NCBI Taxonomy" id="1745969"/>
    <lineage>
        <taxon>Eukaryota</taxon>
        <taxon>Fungi</taxon>
        <taxon>Dikarya</taxon>
        <taxon>Basidiomycota</taxon>
        <taxon>Agaricomycotina</taxon>
        <taxon>Agaricomycetes</taxon>
        <taxon>Agaricomycetidae</taxon>
        <taxon>Agaricales</taxon>
        <taxon>Marasmiineae</taxon>
        <taxon>Mycenaceae</taxon>
        <taxon>Mycena</taxon>
    </lineage>
</organism>
<name>A0AAD6XCC5_9AGAR</name>
<comment type="caution">
    <text evidence="1">The sequence shown here is derived from an EMBL/GenBank/DDBJ whole genome shotgun (WGS) entry which is preliminary data.</text>
</comment>
<reference evidence="1" key="1">
    <citation type="submission" date="2023-03" db="EMBL/GenBank/DDBJ databases">
        <title>Massive genome expansion in bonnet fungi (Mycena s.s.) driven by repeated elements and novel gene families across ecological guilds.</title>
        <authorList>
            <consortium name="Lawrence Berkeley National Laboratory"/>
            <person name="Harder C.B."/>
            <person name="Miyauchi S."/>
            <person name="Viragh M."/>
            <person name="Kuo A."/>
            <person name="Thoen E."/>
            <person name="Andreopoulos B."/>
            <person name="Lu D."/>
            <person name="Skrede I."/>
            <person name="Drula E."/>
            <person name="Henrissat B."/>
            <person name="Morin E."/>
            <person name="Kohler A."/>
            <person name="Barry K."/>
            <person name="LaButti K."/>
            <person name="Morin E."/>
            <person name="Salamov A."/>
            <person name="Lipzen A."/>
            <person name="Mereny Z."/>
            <person name="Hegedus B."/>
            <person name="Baldrian P."/>
            <person name="Stursova M."/>
            <person name="Weitz H."/>
            <person name="Taylor A."/>
            <person name="Grigoriev I.V."/>
            <person name="Nagy L.G."/>
            <person name="Martin F."/>
            <person name="Kauserud H."/>
        </authorList>
    </citation>
    <scope>NUCLEOTIDE SEQUENCE</scope>
    <source>
        <strain evidence="1">CBHHK200</strain>
    </source>
</reference>
<gene>
    <name evidence="1" type="ORF">C8F04DRAFT_1178193</name>
</gene>